<organism evidence="1 2">
    <name type="scientific">Aspergillus vadensis (strain CBS 113365 / IMI 142717 / IBT 24658)</name>
    <dbReference type="NCBI Taxonomy" id="1448311"/>
    <lineage>
        <taxon>Eukaryota</taxon>
        <taxon>Fungi</taxon>
        <taxon>Dikarya</taxon>
        <taxon>Ascomycota</taxon>
        <taxon>Pezizomycotina</taxon>
        <taxon>Eurotiomycetes</taxon>
        <taxon>Eurotiomycetidae</taxon>
        <taxon>Eurotiales</taxon>
        <taxon>Aspergillaceae</taxon>
        <taxon>Aspergillus</taxon>
        <taxon>Aspergillus subgen. Circumdati</taxon>
    </lineage>
</organism>
<evidence type="ECO:0000313" key="1">
    <source>
        <dbReference type="EMBL" id="PYH67186.1"/>
    </source>
</evidence>
<dbReference type="RefSeq" id="XP_025560980.1">
    <property type="nucleotide sequence ID" value="XM_025710187.1"/>
</dbReference>
<dbReference type="EMBL" id="KZ821631">
    <property type="protein sequence ID" value="PYH67186.1"/>
    <property type="molecule type" value="Genomic_DNA"/>
</dbReference>
<protein>
    <submittedName>
        <fullName evidence="1">Uncharacterized protein</fullName>
    </submittedName>
</protein>
<dbReference type="Proteomes" id="UP000248405">
    <property type="component" value="Unassembled WGS sequence"/>
</dbReference>
<proteinExistence type="predicted"/>
<evidence type="ECO:0000313" key="2">
    <source>
        <dbReference type="Proteomes" id="UP000248405"/>
    </source>
</evidence>
<keyword evidence="2" id="KW-1185">Reference proteome</keyword>
<name>A0A319B352_ASPVC</name>
<dbReference type="GeneID" id="37214779"/>
<dbReference type="AlphaFoldDB" id="A0A319B352"/>
<gene>
    <name evidence="1" type="ORF">BO88DRAFT_445159</name>
</gene>
<accession>A0A319B352</accession>
<dbReference type="OrthoDB" id="3921745at2759"/>
<sequence length="207" mass="24531">MEAAREQTRLGYMPAYRGPQLSPLYSPSPNQYFYSPYSDGHHPYAESPASSQDTAFMPYWNRSCQSSPGISFRKRYNSVSSSFSNTAGRRRPPRPKYKEEEIYFIWYHRVDLCQGWEEVRKNFNKQFPSRQRWGIQGIQYRFYRFIKNKKCPTLREQQHLRNGGFIRARAGLPDSGSLRFGVVDRVGIWYPWMRESTDEVLSGRIRR</sequence>
<reference evidence="1" key="1">
    <citation type="submission" date="2016-12" db="EMBL/GenBank/DDBJ databases">
        <title>The genomes of Aspergillus section Nigri reveals drivers in fungal speciation.</title>
        <authorList>
            <consortium name="DOE Joint Genome Institute"/>
            <person name="Vesth T.C."/>
            <person name="Nybo J."/>
            <person name="Theobald S."/>
            <person name="Brandl J."/>
            <person name="Frisvad J.C."/>
            <person name="Nielsen K.F."/>
            <person name="Lyhne E.K."/>
            <person name="Kogle M.E."/>
            <person name="Kuo A."/>
            <person name="Riley R."/>
            <person name="Clum A."/>
            <person name="Nolan M."/>
            <person name="Lipzen A."/>
            <person name="Salamov A."/>
            <person name="Henrissat B."/>
            <person name="Wiebenga A."/>
            <person name="De Vries R.P."/>
            <person name="Grigoriev I.V."/>
            <person name="Mortensen U.H."/>
            <person name="Andersen M.R."/>
            <person name="Baker S.E."/>
        </authorList>
    </citation>
    <scope>NUCLEOTIDE SEQUENCE [LARGE SCALE GENOMIC DNA]</scope>
    <source>
        <strain evidence="1">CBS 113365</strain>
    </source>
</reference>